<organism evidence="9 10">
    <name type="scientific">Priapulus caudatus</name>
    <name type="common">Priapulid worm</name>
    <dbReference type="NCBI Taxonomy" id="37621"/>
    <lineage>
        <taxon>Eukaryota</taxon>
        <taxon>Metazoa</taxon>
        <taxon>Ecdysozoa</taxon>
        <taxon>Scalidophora</taxon>
        <taxon>Priapulida</taxon>
        <taxon>Priapulimorpha</taxon>
        <taxon>Priapulimorphida</taxon>
        <taxon>Priapulidae</taxon>
        <taxon>Priapulus</taxon>
    </lineage>
</organism>
<dbReference type="InterPro" id="IPR001818">
    <property type="entry name" value="Pept_M10_metallopeptidase"/>
</dbReference>
<dbReference type="Gene3D" id="3.40.390.10">
    <property type="entry name" value="Collagenase (Catalytic Domain)"/>
    <property type="match status" value="1"/>
</dbReference>
<dbReference type="InterPro" id="IPR006026">
    <property type="entry name" value="Peptidase_Metallo"/>
</dbReference>
<dbReference type="InterPro" id="IPR036365">
    <property type="entry name" value="PGBD-like_sf"/>
</dbReference>
<dbReference type="InterPro" id="IPR024079">
    <property type="entry name" value="MetalloPept_cat_dom_sf"/>
</dbReference>
<keyword evidence="7" id="KW-0732">Signal</keyword>
<evidence type="ECO:0000256" key="6">
    <source>
        <dbReference type="ARBA" id="ARBA00023049"/>
    </source>
</evidence>
<comment type="similarity">
    <text evidence="1">Belongs to the peptidase M10A family.</text>
</comment>
<evidence type="ECO:0000256" key="5">
    <source>
        <dbReference type="ARBA" id="ARBA00022833"/>
    </source>
</evidence>
<evidence type="ECO:0000256" key="1">
    <source>
        <dbReference type="ARBA" id="ARBA00010370"/>
    </source>
</evidence>
<keyword evidence="4" id="KW-0378">Hydrolase</keyword>
<reference evidence="10" key="1">
    <citation type="submission" date="2025-08" db="UniProtKB">
        <authorList>
            <consortium name="RefSeq"/>
        </authorList>
    </citation>
    <scope>IDENTIFICATION</scope>
</reference>
<accession>A0ABM1EHZ9</accession>
<evidence type="ECO:0000256" key="2">
    <source>
        <dbReference type="ARBA" id="ARBA00022670"/>
    </source>
</evidence>
<dbReference type="SUPFAM" id="SSF47090">
    <property type="entry name" value="PGBD-like"/>
    <property type="match status" value="1"/>
</dbReference>
<dbReference type="GeneID" id="106812449"/>
<name>A0ABM1EHZ9_PRICU</name>
<gene>
    <name evidence="10" type="primary">LOC106812449</name>
</gene>
<dbReference type="PRINTS" id="PR00138">
    <property type="entry name" value="MATRIXIN"/>
</dbReference>
<evidence type="ECO:0000256" key="3">
    <source>
        <dbReference type="ARBA" id="ARBA00022723"/>
    </source>
</evidence>
<dbReference type="Proteomes" id="UP000695022">
    <property type="component" value="Unplaced"/>
</dbReference>
<keyword evidence="5" id="KW-0862">Zinc</keyword>
<evidence type="ECO:0000259" key="8">
    <source>
        <dbReference type="SMART" id="SM00235"/>
    </source>
</evidence>
<proteinExistence type="inferred from homology"/>
<feature type="signal peptide" evidence="7">
    <location>
        <begin position="1"/>
        <end position="21"/>
    </location>
</feature>
<feature type="chain" id="PRO_5046574058" evidence="7">
    <location>
        <begin position="22"/>
        <end position="372"/>
    </location>
</feature>
<dbReference type="SMART" id="SM00235">
    <property type="entry name" value="ZnMc"/>
    <property type="match status" value="1"/>
</dbReference>
<evidence type="ECO:0000313" key="10">
    <source>
        <dbReference type="RefSeq" id="XP_014671820.1"/>
    </source>
</evidence>
<keyword evidence="2" id="KW-0645">Protease</keyword>
<evidence type="ECO:0000256" key="4">
    <source>
        <dbReference type="ARBA" id="ARBA00022801"/>
    </source>
</evidence>
<protein>
    <submittedName>
        <fullName evidence="10">Metalloendoproteinase 1-like</fullName>
    </submittedName>
</protein>
<sequence>MCFIYARTPLVLIVVLTALHGEHITNVNTMPVYRKTAEHLFGVGHGAERFLINELNAKRYLRTFRPSARHVYQSLRAYQNDNDLPATGRFDQKTQESMHEYKCGDKGISSTSKDEFDDYDYIDDYQLRFKREINEYSDNVTYSNNSTVDEANLEQEIGKSKRAADPYDNSRWWFICDLLWETKNQEDTQHTVSYLETRALFRSALRTWLRAVNYNRRKSILTITENRNSGRKADVSISFKQRIHGDGNPFDGKGKVLAHAFLPFISGKWDGELHLDNEEDWDLQTLEGRLMSYVILHETGHLFGLKHSKDFNAVMYPYIGRRHAGLRSLRNDDIQKIRDKYPIRWCDNPDRVPFAPRYQDRLRINRGYYRKK</sequence>
<dbReference type="Pfam" id="PF00413">
    <property type="entry name" value="Peptidase_M10"/>
    <property type="match status" value="1"/>
</dbReference>
<dbReference type="PANTHER" id="PTHR10201:SF310">
    <property type="entry name" value="MMP-LIKE PROTEIN"/>
    <property type="match status" value="1"/>
</dbReference>
<evidence type="ECO:0000313" key="9">
    <source>
        <dbReference type="Proteomes" id="UP000695022"/>
    </source>
</evidence>
<dbReference type="InterPro" id="IPR021190">
    <property type="entry name" value="Pept_M10A"/>
</dbReference>
<evidence type="ECO:0000256" key="7">
    <source>
        <dbReference type="SAM" id="SignalP"/>
    </source>
</evidence>
<dbReference type="SUPFAM" id="SSF55486">
    <property type="entry name" value="Metalloproteases ('zincins'), catalytic domain"/>
    <property type="match status" value="1"/>
</dbReference>
<keyword evidence="9" id="KW-1185">Reference proteome</keyword>
<feature type="domain" description="Peptidase metallopeptidase" evidence="8">
    <location>
        <begin position="169"/>
        <end position="343"/>
    </location>
</feature>
<dbReference type="RefSeq" id="XP_014671820.1">
    <property type="nucleotide sequence ID" value="XM_014816334.1"/>
</dbReference>
<keyword evidence="3" id="KW-0479">Metal-binding</keyword>
<dbReference type="PANTHER" id="PTHR10201">
    <property type="entry name" value="MATRIX METALLOPROTEINASE"/>
    <property type="match status" value="1"/>
</dbReference>
<keyword evidence="6" id="KW-0482">Metalloprotease</keyword>